<dbReference type="InterPro" id="IPR013783">
    <property type="entry name" value="Ig-like_fold"/>
</dbReference>
<accession>A0AB35IM22</accession>
<dbReference type="RefSeq" id="WP_272019267.1">
    <property type="nucleotide sequence ID" value="NZ_JAQLKE010000043.1"/>
</dbReference>
<gene>
    <name evidence="2" type="ORF">PM738_17230</name>
</gene>
<name>A0AB35IM22_9FIRM</name>
<dbReference type="EMBL" id="JAQLKE010000043">
    <property type="protein sequence ID" value="MDB7085547.1"/>
    <property type="molecule type" value="Genomic_DNA"/>
</dbReference>
<reference evidence="2" key="1">
    <citation type="submission" date="2023-01" db="EMBL/GenBank/DDBJ databases">
        <title>Human gut microbiome strain richness.</title>
        <authorList>
            <person name="Chen-Liaw A."/>
        </authorList>
    </citation>
    <scope>NUCLEOTIDE SEQUENCE</scope>
    <source>
        <strain evidence="2">1001217st2_G6_1001217B_191108</strain>
    </source>
</reference>
<dbReference type="Gene3D" id="2.60.40.10">
    <property type="entry name" value="Immunoglobulins"/>
    <property type="match status" value="2"/>
</dbReference>
<dbReference type="Proteomes" id="UP001211987">
    <property type="component" value="Unassembled WGS sequence"/>
</dbReference>
<dbReference type="InterPro" id="IPR035986">
    <property type="entry name" value="PKD_dom_sf"/>
</dbReference>
<evidence type="ECO:0000259" key="1">
    <source>
        <dbReference type="Pfam" id="PF16403"/>
    </source>
</evidence>
<comment type="caution">
    <text evidence="2">The sequence shown here is derived from an EMBL/GenBank/DDBJ whole genome shotgun (WGS) entry which is preliminary data.</text>
</comment>
<evidence type="ECO:0000313" key="3">
    <source>
        <dbReference type="Proteomes" id="UP001211987"/>
    </source>
</evidence>
<feature type="domain" description="Pesticidal crystal protein Cry22Aa Ig-like" evidence="1">
    <location>
        <begin position="143"/>
        <end position="217"/>
    </location>
</feature>
<dbReference type="AlphaFoldDB" id="A0AB35IM22"/>
<dbReference type="Pfam" id="PF16403">
    <property type="entry name" value="Bact_surface_Ig-like"/>
    <property type="match status" value="2"/>
</dbReference>
<evidence type="ECO:0000313" key="2">
    <source>
        <dbReference type="EMBL" id="MDB7085547.1"/>
    </source>
</evidence>
<sequence length="346" mass="37385">MYYVGDDGELQNIIDTAEHSVEILKGLTDIHVADGIDVSNSSGHEVQINGKPVGDGDHIIADAIPTATVAYSNNGDWTNKDVEVTIKASEKIKDIAGWTKVDNQTFKKVFNDNTMETVNIIDLTGNNAKVNINVQNIDKQAPEIRGIEDATLVQGEIFDLMKGVTAYDTECGPIDDIKVTLLNRGVIDTNIVGVYTVQYTASDLAGNITTVNRKVTVNPKAQELNSAPTINAQDITLTIGDKYDPLKGVTATDKEDGDITNDIEVIKNIVDTSKPGKYEVTFKVTDNQGASATKTIHVTVKNKDLVVPDTNIPETGDQANVYVFALIEVISGLALALSLKKKNLNK</sequence>
<proteinExistence type="predicted"/>
<organism evidence="2 3">
    <name type="scientific">Thomasclavelia ramosa</name>
    <dbReference type="NCBI Taxonomy" id="1547"/>
    <lineage>
        <taxon>Bacteria</taxon>
        <taxon>Bacillati</taxon>
        <taxon>Bacillota</taxon>
        <taxon>Erysipelotrichia</taxon>
        <taxon>Erysipelotrichales</taxon>
        <taxon>Coprobacillaceae</taxon>
        <taxon>Thomasclavelia</taxon>
    </lineage>
</organism>
<feature type="domain" description="Pesticidal crystal protein Cry22Aa Ig-like" evidence="1">
    <location>
        <begin position="232"/>
        <end position="300"/>
    </location>
</feature>
<dbReference type="SUPFAM" id="SSF49299">
    <property type="entry name" value="PKD domain"/>
    <property type="match status" value="1"/>
</dbReference>
<dbReference type="InterPro" id="IPR032179">
    <property type="entry name" value="Cry22Aa_Ig-like"/>
</dbReference>
<protein>
    <submittedName>
        <fullName evidence="2">DUF5011 domain-containing protein</fullName>
    </submittedName>
</protein>